<accession>A0A517P703</accession>
<feature type="coiled-coil region" evidence="1">
    <location>
        <begin position="196"/>
        <end position="223"/>
    </location>
</feature>
<sequence length="310" mass="32617">MIEPATESKPPDSDRSPEPLTERIADWRPTGEAIDAAARVVRGVALCGTTSRNGYAYPEAVLRAAAPLYEGAPVFLDHAPAAPTGRPADRGRSARDYVGSVRAVRFEEGRLRGDVAALDTDAGRTFLALAAGDAAGAAPRVGMSHVVLAERTADGSAVTAIREVLSVDAVAFPATVSRLRESLSPKSGDNTGDTDSQQLREELAEAQAEVARLRRERTAQAAADAAIEEVGLPGWAATPTFRRALAAAATDAERRALAEDRVAVLERLRIVRPPDDPSADVWPRGPVSRSRPAATGPDRGALLVRAVRGA</sequence>
<evidence type="ECO:0000256" key="1">
    <source>
        <dbReference type="SAM" id="Coils"/>
    </source>
</evidence>
<feature type="region of interest" description="Disordered" evidence="2">
    <location>
        <begin position="273"/>
        <end position="299"/>
    </location>
</feature>
<feature type="compositionally biased region" description="Basic and acidic residues" evidence="2">
    <location>
        <begin position="9"/>
        <end position="26"/>
    </location>
</feature>
<dbReference type="AlphaFoldDB" id="A0A517P703"/>
<keyword evidence="1" id="KW-0175">Coiled coil</keyword>
<keyword evidence="4" id="KW-1185">Reference proteome</keyword>
<name>A0A517P703_9PLAN</name>
<organism evidence="3 4">
    <name type="scientific">Alienimonas californiensis</name>
    <dbReference type="NCBI Taxonomy" id="2527989"/>
    <lineage>
        <taxon>Bacteria</taxon>
        <taxon>Pseudomonadati</taxon>
        <taxon>Planctomycetota</taxon>
        <taxon>Planctomycetia</taxon>
        <taxon>Planctomycetales</taxon>
        <taxon>Planctomycetaceae</taxon>
        <taxon>Alienimonas</taxon>
    </lineage>
</organism>
<dbReference type="OrthoDB" id="291901at2"/>
<evidence type="ECO:0000313" key="4">
    <source>
        <dbReference type="Proteomes" id="UP000318741"/>
    </source>
</evidence>
<feature type="region of interest" description="Disordered" evidence="2">
    <location>
        <begin position="1"/>
        <end position="28"/>
    </location>
</feature>
<dbReference type="Proteomes" id="UP000318741">
    <property type="component" value="Chromosome"/>
</dbReference>
<gene>
    <name evidence="3" type="ORF">CA12_12130</name>
</gene>
<dbReference type="KEGG" id="acaf:CA12_12130"/>
<proteinExistence type="predicted"/>
<evidence type="ECO:0000313" key="3">
    <source>
        <dbReference type="EMBL" id="QDT15132.1"/>
    </source>
</evidence>
<protein>
    <submittedName>
        <fullName evidence="3">Uncharacterized protein</fullName>
    </submittedName>
</protein>
<evidence type="ECO:0000256" key="2">
    <source>
        <dbReference type="SAM" id="MobiDB-lite"/>
    </source>
</evidence>
<dbReference type="RefSeq" id="WP_145357961.1">
    <property type="nucleotide sequence ID" value="NZ_CP036265.1"/>
</dbReference>
<dbReference type="EMBL" id="CP036265">
    <property type="protein sequence ID" value="QDT15132.1"/>
    <property type="molecule type" value="Genomic_DNA"/>
</dbReference>
<reference evidence="3 4" key="1">
    <citation type="submission" date="2019-02" db="EMBL/GenBank/DDBJ databases">
        <title>Deep-cultivation of Planctomycetes and their phenomic and genomic characterization uncovers novel biology.</title>
        <authorList>
            <person name="Wiegand S."/>
            <person name="Jogler M."/>
            <person name="Boedeker C."/>
            <person name="Pinto D."/>
            <person name="Vollmers J."/>
            <person name="Rivas-Marin E."/>
            <person name="Kohn T."/>
            <person name="Peeters S.H."/>
            <person name="Heuer A."/>
            <person name="Rast P."/>
            <person name="Oberbeckmann S."/>
            <person name="Bunk B."/>
            <person name="Jeske O."/>
            <person name="Meyerdierks A."/>
            <person name="Storesund J.E."/>
            <person name="Kallscheuer N."/>
            <person name="Luecker S."/>
            <person name="Lage O.M."/>
            <person name="Pohl T."/>
            <person name="Merkel B.J."/>
            <person name="Hornburger P."/>
            <person name="Mueller R.-W."/>
            <person name="Bruemmer F."/>
            <person name="Labrenz M."/>
            <person name="Spormann A.M."/>
            <person name="Op den Camp H."/>
            <person name="Overmann J."/>
            <person name="Amann R."/>
            <person name="Jetten M.S.M."/>
            <person name="Mascher T."/>
            <person name="Medema M.H."/>
            <person name="Devos D.P."/>
            <person name="Kaster A.-K."/>
            <person name="Ovreas L."/>
            <person name="Rohde M."/>
            <person name="Galperin M.Y."/>
            <person name="Jogler C."/>
        </authorList>
    </citation>
    <scope>NUCLEOTIDE SEQUENCE [LARGE SCALE GENOMIC DNA]</scope>
    <source>
        <strain evidence="3 4">CA12</strain>
    </source>
</reference>